<reference evidence="1" key="1">
    <citation type="submission" date="2021-05" db="EMBL/GenBank/DDBJ databases">
        <authorList>
            <person name="Alioto T."/>
            <person name="Alioto T."/>
            <person name="Gomez Garrido J."/>
        </authorList>
    </citation>
    <scope>NUCLEOTIDE SEQUENCE</scope>
</reference>
<evidence type="ECO:0000313" key="1">
    <source>
        <dbReference type="EMBL" id="CAG6637942.1"/>
    </source>
</evidence>
<name>A0A8D8QUH6_9HEMI</name>
<protein>
    <submittedName>
        <fullName evidence="1">Uncharacterized protein</fullName>
    </submittedName>
</protein>
<dbReference type="AlphaFoldDB" id="A0A8D8QUH6"/>
<sequence length="134" mass="13624">MLSASSSPSWIGVVGRWLSVGFVPVCGAGLSATPVWGVTGSMSRGVISNTRNSFKLARHDVRGVRPGVGGGVPKLDSLSWRRAGASGVTGGARFTCVRGVRGYSTIGVRGVIGGPLRSSVGEKDPHAECGATVT</sequence>
<dbReference type="EMBL" id="HBUF01100588">
    <property type="protein sequence ID" value="CAG6637942.1"/>
    <property type="molecule type" value="Transcribed_RNA"/>
</dbReference>
<organism evidence="1">
    <name type="scientific">Cacopsylla melanoneura</name>
    <dbReference type="NCBI Taxonomy" id="428564"/>
    <lineage>
        <taxon>Eukaryota</taxon>
        <taxon>Metazoa</taxon>
        <taxon>Ecdysozoa</taxon>
        <taxon>Arthropoda</taxon>
        <taxon>Hexapoda</taxon>
        <taxon>Insecta</taxon>
        <taxon>Pterygota</taxon>
        <taxon>Neoptera</taxon>
        <taxon>Paraneoptera</taxon>
        <taxon>Hemiptera</taxon>
        <taxon>Sternorrhyncha</taxon>
        <taxon>Psylloidea</taxon>
        <taxon>Psyllidae</taxon>
        <taxon>Psyllinae</taxon>
        <taxon>Cacopsylla</taxon>
    </lineage>
</organism>
<proteinExistence type="predicted"/>
<accession>A0A8D8QUH6</accession>